<comment type="cofactor">
    <cofactor evidence="4">
        <name>Mg(2+)</name>
        <dbReference type="ChEBI" id="CHEBI:18420"/>
    </cofactor>
</comment>
<gene>
    <name evidence="5" type="primary">otsB</name>
    <name evidence="5" type="ORF">F0357_07585</name>
</gene>
<name>A0A6A7Y1A0_9HYPH</name>
<comment type="caution">
    <text evidence="5">The sequence shown here is derived from an EMBL/GenBank/DDBJ whole genome shotgun (WGS) entry which is preliminary data.</text>
</comment>
<dbReference type="RefSeq" id="WP_153479780.1">
    <property type="nucleotide sequence ID" value="NZ_VWNA01000001.1"/>
</dbReference>
<dbReference type="UniPathway" id="UPA00299"/>
<comment type="catalytic activity">
    <reaction evidence="4">
        <text>alpha,alpha-trehalose 6-phosphate + H2O = alpha,alpha-trehalose + phosphate</text>
        <dbReference type="Rhea" id="RHEA:23420"/>
        <dbReference type="ChEBI" id="CHEBI:15377"/>
        <dbReference type="ChEBI" id="CHEBI:16551"/>
        <dbReference type="ChEBI" id="CHEBI:43474"/>
        <dbReference type="ChEBI" id="CHEBI:58429"/>
        <dbReference type="EC" id="3.1.3.12"/>
    </reaction>
</comment>
<keyword evidence="4" id="KW-0460">Magnesium</keyword>
<dbReference type="EMBL" id="VWNA01000001">
    <property type="protein sequence ID" value="MQT12525.1"/>
    <property type="molecule type" value="Genomic_DNA"/>
</dbReference>
<evidence type="ECO:0000256" key="3">
    <source>
        <dbReference type="ARBA" id="ARBA00022801"/>
    </source>
</evidence>
<dbReference type="Gene3D" id="3.40.50.1000">
    <property type="entry name" value="HAD superfamily/HAD-like"/>
    <property type="match status" value="1"/>
</dbReference>
<sequence length="252" mass="26885">MTTETASADAAHSLPVPDHPALFLDFDGTLIDLAPEPDLVVVDAGLPDLLGAIQARLDGALAVVTGRELSDLDTLLAPLQIAGSGMHGLERREDPTGPIARPTQLPAISRLRERLGADRHVRGSGLLVEDKGLTITVHYRRVPHLKPVVEDLMREAIADLPELHLVPGKMLVEAKPFGDSKGTAIEAFLARAPFAGRTPVFLGDDVSDEDGFRAVAKAGGIGIKIGTGDTRAPLRLPDITASRAYLSRFLRR</sequence>
<evidence type="ECO:0000313" key="6">
    <source>
        <dbReference type="Proteomes" id="UP000332515"/>
    </source>
</evidence>
<keyword evidence="4" id="KW-0479">Metal-binding</keyword>
<dbReference type="InterPro" id="IPR006379">
    <property type="entry name" value="HAD-SF_hydro_IIB"/>
</dbReference>
<dbReference type="InterPro" id="IPR044651">
    <property type="entry name" value="OTSB-like"/>
</dbReference>
<comment type="function">
    <text evidence="4">Removes the phosphate from trehalose 6-phosphate to produce free trehalose.</text>
</comment>
<reference evidence="5 6" key="1">
    <citation type="submission" date="2019-09" db="EMBL/GenBank/DDBJ databases">
        <title>Segnochrobactrum spirostomi gen. nov., sp. nov., isolated from the ciliate Spirostomum cf. yagiui and description of a novel family, Segnochrobactraceae fam. nov. within the order Rhizobiales of the class Alphaproteobacteria.</title>
        <authorList>
            <person name="Akter S."/>
            <person name="Shazib S.U.A."/>
            <person name="Shin M.K."/>
        </authorList>
    </citation>
    <scope>NUCLEOTIDE SEQUENCE [LARGE SCALE GENOMIC DNA]</scope>
    <source>
        <strain evidence="5 6">Sp-1</strain>
    </source>
</reference>
<dbReference type="Gene3D" id="3.30.70.1020">
    <property type="entry name" value="Trehalose-6-phosphate phosphatase related protein, domain 2"/>
    <property type="match status" value="1"/>
</dbReference>
<organism evidence="5 6">
    <name type="scientific">Segnochrobactrum spirostomi</name>
    <dbReference type="NCBI Taxonomy" id="2608987"/>
    <lineage>
        <taxon>Bacteria</taxon>
        <taxon>Pseudomonadati</taxon>
        <taxon>Pseudomonadota</taxon>
        <taxon>Alphaproteobacteria</taxon>
        <taxon>Hyphomicrobiales</taxon>
        <taxon>Segnochrobactraceae</taxon>
        <taxon>Segnochrobactrum</taxon>
    </lineage>
</organism>
<dbReference type="GO" id="GO:0046872">
    <property type="term" value="F:metal ion binding"/>
    <property type="evidence" value="ECO:0007669"/>
    <property type="project" value="UniProtKB-KW"/>
</dbReference>
<dbReference type="PANTHER" id="PTHR43768:SF3">
    <property type="entry name" value="TREHALOSE 6-PHOSPHATE PHOSPHATASE"/>
    <property type="match status" value="1"/>
</dbReference>
<evidence type="ECO:0000313" key="5">
    <source>
        <dbReference type="EMBL" id="MQT12525.1"/>
    </source>
</evidence>
<dbReference type="AlphaFoldDB" id="A0A6A7Y1A0"/>
<dbReference type="InterPro" id="IPR003337">
    <property type="entry name" value="Trehalose_PPase"/>
</dbReference>
<keyword evidence="6" id="KW-1185">Reference proteome</keyword>
<keyword evidence="3 4" id="KW-0378">Hydrolase</keyword>
<dbReference type="InterPro" id="IPR036412">
    <property type="entry name" value="HAD-like_sf"/>
</dbReference>
<dbReference type="NCBIfam" id="TIGR01484">
    <property type="entry name" value="HAD-SF-IIB"/>
    <property type="match status" value="1"/>
</dbReference>
<dbReference type="NCBIfam" id="TIGR00685">
    <property type="entry name" value="T6PP"/>
    <property type="match status" value="1"/>
</dbReference>
<dbReference type="Pfam" id="PF02358">
    <property type="entry name" value="Trehalose_PPase"/>
    <property type="match status" value="1"/>
</dbReference>
<evidence type="ECO:0000256" key="4">
    <source>
        <dbReference type="RuleBase" id="RU361117"/>
    </source>
</evidence>
<dbReference type="EC" id="3.1.3.12" evidence="4"/>
<dbReference type="SUPFAM" id="SSF56784">
    <property type="entry name" value="HAD-like"/>
    <property type="match status" value="1"/>
</dbReference>
<dbReference type="GO" id="GO:0004805">
    <property type="term" value="F:trehalose-phosphatase activity"/>
    <property type="evidence" value="ECO:0007669"/>
    <property type="project" value="UniProtKB-EC"/>
</dbReference>
<dbReference type="GO" id="GO:0005992">
    <property type="term" value="P:trehalose biosynthetic process"/>
    <property type="evidence" value="ECO:0007669"/>
    <property type="project" value="UniProtKB-UniPathway"/>
</dbReference>
<dbReference type="InterPro" id="IPR023214">
    <property type="entry name" value="HAD_sf"/>
</dbReference>
<comment type="similarity">
    <text evidence="2 4">Belongs to the trehalose phosphatase family.</text>
</comment>
<accession>A0A6A7Y1A0</accession>
<protein>
    <recommendedName>
        <fullName evidence="4">Trehalose 6-phosphate phosphatase</fullName>
        <ecNumber evidence="4">3.1.3.12</ecNumber>
    </recommendedName>
</protein>
<proteinExistence type="inferred from homology"/>
<comment type="pathway">
    <text evidence="1 4">Glycan biosynthesis; trehalose biosynthesis.</text>
</comment>
<evidence type="ECO:0000256" key="2">
    <source>
        <dbReference type="ARBA" id="ARBA00008770"/>
    </source>
</evidence>
<dbReference type="Proteomes" id="UP000332515">
    <property type="component" value="Unassembled WGS sequence"/>
</dbReference>
<dbReference type="PANTHER" id="PTHR43768">
    <property type="entry name" value="TREHALOSE 6-PHOSPHATE PHOSPHATASE"/>
    <property type="match status" value="1"/>
</dbReference>
<evidence type="ECO:0000256" key="1">
    <source>
        <dbReference type="ARBA" id="ARBA00005199"/>
    </source>
</evidence>